<sequence>MAFAADEESGAAVPGANGSYGTSSLFADEGAHEAAREHRRSSASGNAQLLGAILGEIAKSSDTVYEQQAEAAQEQREQQRLEEEARAAAEEAAREENVRASVADIALGLLGVPYVSGGTTPAGFDCSGLVRYCVLQACGWELPRTAAGQSAMGHSVSFSELQPGDLLFWGGAGGAWHVAISLGGDSYVHAPAPGQSVSVGTFQYFTPSFARRLSF</sequence>
<proteinExistence type="inferred from homology"/>
<keyword evidence="5" id="KW-0175">Coiled coil</keyword>
<keyword evidence="3" id="KW-0378">Hydrolase</keyword>
<feature type="coiled-coil region" evidence="5">
    <location>
        <begin position="64"/>
        <end position="98"/>
    </location>
</feature>
<evidence type="ECO:0000256" key="2">
    <source>
        <dbReference type="ARBA" id="ARBA00022670"/>
    </source>
</evidence>
<feature type="domain" description="NlpC/P60" evidence="7">
    <location>
        <begin position="96"/>
        <end position="215"/>
    </location>
</feature>
<comment type="similarity">
    <text evidence="1">Belongs to the peptidase C40 family.</text>
</comment>
<gene>
    <name evidence="8" type="ORF">D1639_06280</name>
</gene>
<dbReference type="Pfam" id="PF00877">
    <property type="entry name" value="NLPC_P60"/>
    <property type="match status" value="1"/>
</dbReference>
<evidence type="ECO:0000256" key="4">
    <source>
        <dbReference type="ARBA" id="ARBA00022807"/>
    </source>
</evidence>
<keyword evidence="4" id="KW-0788">Thiol protease</keyword>
<evidence type="ECO:0000256" key="6">
    <source>
        <dbReference type="SAM" id="MobiDB-lite"/>
    </source>
</evidence>
<evidence type="ECO:0000256" key="3">
    <source>
        <dbReference type="ARBA" id="ARBA00022801"/>
    </source>
</evidence>
<reference evidence="8" key="1">
    <citation type="submission" date="2018-08" db="EMBL/GenBank/DDBJ databases">
        <title>Murine metabolic-syndrome-specific gut microbial biobank.</title>
        <authorList>
            <person name="Liu C."/>
        </authorList>
    </citation>
    <scope>NUCLEOTIDE SEQUENCE [LARGE SCALE GENOMIC DNA]</scope>
    <source>
        <strain evidence="8">Z82</strain>
    </source>
</reference>
<accession>A0A7C9JDP0</accession>
<dbReference type="Gene3D" id="3.90.1720.10">
    <property type="entry name" value="endopeptidase domain like (from Nostoc punctiforme)"/>
    <property type="match status" value="1"/>
</dbReference>
<protein>
    <submittedName>
        <fullName evidence="8">NlpC/P60 family protein</fullName>
    </submittedName>
</protein>
<keyword evidence="2" id="KW-0645">Protease</keyword>
<dbReference type="InterPro" id="IPR038765">
    <property type="entry name" value="Papain-like_cys_pep_sf"/>
</dbReference>
<dbReference type="PANTHER" id="PTHR47359:SF3">
    <property type="entry name" value="NLP_P60 DOMAIN-CONTAINING PROTEIN-RELATED"/>
    <property type="match status" value="1"/>
</dbReference>
<comment type="caution">
    <text evidence="8">The sequence shown here is derived from an EMBL/GenBank/DDBJ whole genome shotgun (WGS) entry which is preliminary data.</text>
</comment>
<feature type="region of interest" description="Disordered" evidence="6">
    <location>
        <begin position="1"/>
        <end position="24"/>
    </location>
</feature>
<dbReference type="AlphaFoldDB" id="A0A7C9JDP0"/>
<dbReference type="PROSITE" id="PS51935">
    <property type="entry name" value="NLPC_P60"/>
    <property type="match status" value="1"/>
</dbReference>
<evidence type="ECO:0000256" key="5">
    <source>
        <dbReference type="SAM" id="Coils"/>
    </source>
</evidence>
<dbReference type="GO" id="GO:0008234">
    <property type="term" value="F:cysteine-type peptidase activity"/>
    <property type="evidence" value="ECO:0007669"/>
    <property type="project" value="UniProtKB-KW"/>
</dbReference>
<dbReference type="PANTHER" id="PTHR47359">
    <property type="entry name" value="PEPTIDOGLYCAN DL-ENDOPEPTIDASE CWLO"/>
    <property type="match status" value="1"/>
</dbReference>
<evidence type="ECO:0000259" key="7">
    <source>
        <dbReference type="PROSITE" id="PS51935"/>
    </source>
</evidence>
<evidence type="ECO:0000256" key="1">
    <source>
        <dbReference type="ARBA" id="ARBA00007074"/>
    </source>
</evidence>
<dbReference type="SUPFAM" id="SSF54001">
    <property type="entry name" value="Cysteine proteinases"/>
    <property type="match status" value="1"/>
</dbReference>
<evidence type="ECO:0000313" key="8">
    <source>
        <dbReference type="EMBL" id="NBI34641.1"/>
    </source>
</evidence>
<dbReference type="GO" id="GO:0006508">
    <property type="term" value="P:proteolysis"/>
    <property type="evidence" value="ECO:0007669"/>
    <property type="project" value="UniProtKB-KW"/>
</dbReference>
<dbReference type="InterPro" id="IPR051794">
    <property type="entry name" value="PG_Endopeptidase_C40"/>
</dbReference>
<dbReference type="InterPro" id="IPR000064">
    <property type="entry name" value="NLP_P60_dom"/>
</dbReference>
<name>A0A7C9JDP0_9BACT</name>
<dbReference type="EMBL" id="QWKH01000038">
    <property type="protein sequence ID" value="NBI34641.1"/>
    <property type="molecule type" value="Genomic_DNA"/>
</dbReference>
<organism evidence="8">
    <name type="scientific">Muribaculaceae bacterium Z82</name>
    <dbReference type="NCBI Taxonomy" id="2304548"/>
    <lineage>
        <taxon>Bacteria</taxon>
        <taxon>Pseudomonadati</taxon>
        <taxon>Bacteroidota</taxon>
        <taxon>Bacteroidia</taxon>
        <taxon>Bacteroidales</taxon>
        <taxon>Muribaculaceae</taxon>
    </lineage>
</organism>